<evidence type="ECO:0000313" key="3">
    <source>
        <dbReference type="EMBL" id="KAH6885972.1"/>
    </source>
</evidence>
<dbReference type="AlphaFoldDB" id="A0A9P9AQE6"/>
<gene>
    <name evidence="3" type="ORF">B0T10DRAFT_563956</name>
</gene>
<evidence type="ECO:0000259" key="2">
    <source>
        <dbReference type="Pfam" id="PF22943"/>
    </source>
</evidence>
<feature type="compositionally biased region" description="Basic and acidic residues" evidence="1">
    <location>
        <begin position="47"/>
        <end position="56"/>
    </location>
</feature>
<feature type="domain" description="Helix-turn-helix" evidence="2">
    <location>
        <begin position="141"/>
        <end position="185"/>
    </location>
</feature>
<dbReference type="InterPro" id="IPR054448">
    <property type="entry name" value="HTH_put_ascomycetes"/>
</dbReference>
<feature type="region of interest" description="Disordered" evidence="1">
    <location>
        <begin position="1"/>
        <end position="111"/>
    </location>
</feature>
<comment type="caution">
    <text evidence="3">The sequence shown here is derived from an EMBL/GenBank/DDBJ whole genome shotgun (WGS) entry which is preliminary data.</text>
</comment>
<evidence type="ECO:0000313" key="4">
    <source>
        <dbReference type="Proteomes" id="UP000777438"/>
    </source>
</evidence>
<keyword evidence="4" id="KW-1185">Reference proteome</keyword>
<dbReference type="EMBL" id="JAGPYM010000017">
    <property type="protein sequence ID" value="KAH6885972.1"/>
    <property type="molecule type" value="Genomic_DNA"/>
</dbReference>
<dbReference type="Proteomes" id="UP000777438">
    <property type="component" value="Unassembled WGS sequence"/>
</dbReference>
<accession>A0A9P9AQE6</accession>
<evidence type="ECO:0000256" key="1">
    <source>
        <dbReference type="SAM" id="MobiDB-lite"/>
    </source>
</evidence>
<reference evidence="3 4" key="1">
    <citation type="journal article" date="2021" name="Nat. Commun.">
        <title>Genetic determinants of endophytism in the Arabidopsis root mycobiome.</title>
        <authorList>
            <person name="Mesny F."/>
            <person name="Miyauchi S."/>
            <person name="Thiergart T."/>
            <person name="Pickel B."/>
            <person name="Atanasova L."/>
            <person name="Karlsson M."/>
            <person name="Huettel B."/>
            <person name="Barry K.W."/>
            <person name="Haridas S."/>
            <person name="Chen C."/>
            <person name="Bauer D."/>
            <person name="Andreopoulos W."/>
            <person name="Pangilinan J."/>
            <person name="LaButti K."/>
            <person name="Riley R."/>
            <person name="Lipzen A."/>
            <person name="Clum A."/>
            <person name="Drula E."/>
            <person name="Henrissat B."/>
            <person name="Kohler A."/>
            <person name="Grigoriev I.V."/>
            <person name="Martin F.M."/>
            <person name="Hacquard S."/>
        </authorList>
    </citation>
    <scope>NUCLEOTIDE SEQUENCE [LARGE SCALE GENOMIC DNA]</scope>
    <source>
        <strain evidence="3 4">MPI-CAGE-CH-0241</strain>
    </source>
</reference>
<feature type="compositionally biased region" description="Polar residues" evidence="1">
    <location>
        <begin position="80"/>
        <end position="111"/>
    </location>
</feature>
<proteinExistence type="predicted"/>
<protein>
    <recommendedName>
        <fullName evidence="2">Helix-turn-helix domain-containing protein</fullName>
    </recommendedName>
</protein>
<dbReference type="Pfam" id="PF22943">
    <property type="entry name" value="HTH_68"/>
    <property type="match status" value="1"/>
</dbReference>
<sequence>MGSSSSKVARGATRKYPSRAPGTTIPAATQRTKPVTKPKAAPLGGGPKDDAVRADGMDPDFVTGDFSRRLQQMGVADPNPTYSPSSFAASNLGPSSPSGPTFAPSRSNPTLSALEARQRLQQEAELDFEAMGRANTQGRRFLDMRTVVDALKMRGHGIPDGEIEKRLRIQRGLLERLGRQSILSHVTSPS</sequence>
<organism evidence="3 4">
    <name type="scientific">Thelonectria olida</name>
    <dbReference type="NCBI Taxonomy" id="1576542"/>
    <lineage>
        <taxon>Eukaryota</taxon>
        <taxon>Fungi</taxon>
        <taxon>Dikarya</taxon>
        <taxon>Ascomycota</taxon>
        <taxon>Pezizomycotina</taxon>
        <taxon>Sordariomycetes</taxon>
        <taxon>Hypocreomycetidae</taxon>
        <taxon>Hypocreales</taxon>
        <taxon>Nectriaceae</taxon>
        <taxon>Thelonectria</taxon>
    </lineage>
</organism>
<dbReference type="OrthoDB" id="4085451at2759"/>
<name>A0A9P9AQE6_9HYPO</name>